<dbReference type="GeneID" id="76206212"/>
<sequence>MSQVICTTVDEDLSFNLFSRARYLILVRDGVIIHREINPALSSVSKRPMVASRCVELGADVVIAPHGSLCFPSYQILRKAGVGIYAINVGERLNVDLTRASKHVDLGEVIYSSFLAVKERIMEAVFHEQ</sequence>
<dbReference type="OrthoDB" id="42183at2157"/>
<evidence type="ECO:0008006" key="5">
    <source>
        <dbReference type="Google" id="ProtNLM"/>
    </source>
</evidence>
<dbReference type="RefSeq" id="WP_054843405.1">
    <property type="nucleotide sequence ID" value="NZ_AP026830.1"/>
</dbReference>
<dbReference type="EMBL" id="BMNM01000002">
    <property type="protein sequence ID" value="GGI74176.1"/>
    <property type="molecule type" value="Genomic_DNA"/>
</dbReference>
<evidence type="ECO:0000313" key="1">
    <source>
        <dbReference type="EMBL" id="BDR91564.1"/>
    </source>
</evidence>
<evidence type="ECO:0000313" key="4">
    <source>
        <dbReference type="Proteomes" id="UP001060771"/>
    </source>
</evidence>
<reference evidence="2" key="1">
    <citation type="journal article" date="2014" name="Int. J. Syst. Evol. Microbiol.">
        <title>Complete genome sequence of Corynebacterium casei LMG S-19264T (=DSM 44701T), isolated from a smear-ripened cheese.</title>
        <authorList>
            <consortium name="US DOE Joint Genome Institute (JGI-PGF)"/>
            <person name="Walter F."/>
            <person name="Albersmeier A."/>
            <person name="Kalinowski J."/>
            <person name="Ruckert C."/>
        </authorList>
    </citation>
    <scope>NUCLEOTIDE SEQUENCE</scope>
    <source>
        <strain evidence="2">JCM 11219</strain>
    </source>
</reference>
<gene>
    <name evidence="2" type="ORF">GCM10007112_08730</name>
    <name evidence="1" type="ORF">Vsou_06570</name>
</gene>
<reference evidence="4" key="3">
    <citation type="submission" date="2022-09" db="EMBL/GenBank/DDBJ databases">
        <title>Complete genome sequence of Vulcanisaeta souniana.</title>
        <authorList>
            <person name="Kato S."/>
            <person name="Itoh T."/>
            <person name="Ohkuma M."/>
        </authorList>
    </citation>
    <scope>NUCLEOTIDE SEQUENCE [LARGE SCALE GENOMIC DNA]</scope>
    <source>
        <strain evidence="4">JCM 11219</strain>
    </source>
</reference>
<evidence type="ECO:0000313" key="2">
    <source>
        <dbReference type="EMBL" id="GGI74176.1"/>
    </source>
</evidence>
<dbReference type="AlphaFoldDB" id="A0A830E096"/>
<dbReference type="InterPro" id="IPR036105">
    <property type="entry name" value="DiNase_FeMo-co_biosyn_sf"/>
</dbReference>
<dbReference type="SUPFAM" id="SSF53146">
    <property type="entry name" value="Nitrogenase accessory factor-like"/>
    <property type="match status" value="1"/>
</dbReference>
<reference evidence="2" key="2">
    <citation type="submission" date="2020-09" db="EMBL/GenBank/DDBJ databases">
        <authorList>
            <person name="Sun Q."/>
            <person name="Ohkuma M."/>
        </authorList>
    </citation>
    <scope>NUCLEOTIDE SEQUENCE</scope>
    <source>
        <strain evidence="2">JCM 11219</strain>
    </source>
</reference>
<keyword evidence="4" id="KW-1185">Reference proteome</keyword>
<organism evidence="2 3">
    <name type="scientific">Vulcanisaeta souniana JCM 11219</name>
    <dbReference type="NCBI Taxonomy" id="1293586"/>
    <lineage>
        <taxon>Archaea</taxon>
        <taxon>Thermoproteota</taxon>
        <taxon>Thermoprotei</taxon>
        <taxon>Thermoproteales</taxon>
        <taxon>Thermoproteaceae</taxon>
        <taxon>Vulcanisaeta</taxon>
    </lineage>
</organism>
<dbReference type="Proteomes" id="UP001060771">
    <property type="component" value="Chromosome"/>
</dbReference>
<protein>
    <recommendedName>
        <fullName evidence="5">Dinitrogenase iron-molybdenum cofactor biosynthesis domain-containing protein</fullName>
    </recommendedName>
</protein>
<proteinExistence type="predicted"/>
<reference evidence="1" key="4">
    <citation type="journal article" date="2023" name="Microbiol. Resour. Announc.">
        <title>Complete Genome Sequence of Vulcanisaeta souniana Strain IC-059, a Hyperthermophilic Archaeon Isolated from Hot Spring Water in Japan.</title>
        <authorList>
            <person name="Kato S."/>
            <person name="Itoh T."/>
            <person name="Wu L."/>
            <person name="Ma J."/>
            <person name="Ohkuma M."/>
        </authorList>
    </citation>
    <scope>NUCLEOTIDE SEQUENCE</scope>
    <source>
        <strain evidence="1">JCM 11219</strain>
    </source>
</reference>
<dbReference type="EMBL" id="AP026830">
    <property type="protein sequence ID" value="BDR91564.1"/>
    <property type="molecule type" value="Genomic_DNA"/>
</dbReference>
<accession>A0A830E096</accession>
<name>A0A830E096_9CREN</name>
<dbReference type="Proteomes" id="UP000657075">
    <property type="component" value="Unassembled WGS sequence"/>
</dbReference>
<evidence type="ECO:0000313" key="3">
    <source>
        <dbReference type="Proteomes" id="UP000657075"/>
    </source>
</evidence>